<dbReference type="EMBL" id="CP064782">
    <property type="protein sequence ID" value="QWT47738.1"/>
    <property type="molecule type" value="Genomic_DNA"/>
</dbReference>
<protein>
    <submittedName>
        <fullName evidence="2">CinA family protein</fullName>
    </submittedName>
</protein>
<dbReference type="Pfam" id="PF02464">
    <property type="entry name" value="CinA"/>
    <property type="match status" value="1"/>
</dbReference>
<keyword evidence="3" id="KW-1185">Reference proteome</keyword>
<dbReference type="RefSeq" id="WP_216130384.1">
    <property type="nucleotide sequence ID" value="NZ_CP064782.1"/>
</dbReference>
<dbReference type="AlphaFoldDB" id="A0A975SK52"/>
<organism evidence="2 3">
    <name type="scientific">Azospira inquinata</name>
    <dbReference type="NCBI Taxonomy" id="2785627"/>
    <lineage>
        <taxon>Bacteria</taxon>
        <taxon>Pseudomonadati</taxon>
        <taxon>Pseudomonadota</taxon>
        <taxon>Betaproteobacteria</taxon>
        <taxon>Rhodocyclales</taxon>
        <taxon>Rhodocyclaceae</taxon>
        <taxon>Azospira</taxon>
    </lineage>
</organism>
<dbReference type="Proteomes" id="UP000683428">
    <property type="component" value="Chromosome"/>
</dbReference>
<evidence type="ECO:0000259" key="1">
    <source>
        <dbReference type="Pfam" id="PF02464"/>
    </source>
</evidence>
<accession>A0A975SK52</accession>
<evidence type="ECO:0000313" key="2">
    <source>
        <dbReference type="EMBL" id="QWT47738.1"/>
    </source>
</evidence>
<dbReference type="NCBIfam" id="TIGR00199">
    <property type="entry name" value="PncC_domain"/>
    <property type="match status" value="1"/>
</dbReference>
<sequence length="176" mass="18001">MSPSSSSAAPSQSQLEALAARVGAALLARGETLATAESCTGGWIGQSLTAIAGSSAWFDRGFITYSNQAKTEELGVPEALLARVGAVSEPVAAAMAQGARRQGRMTWALAVSGIAGPGGGSRSKPVGTVCFAWAGPDQVLQVGTQHFPGNREEVRAHTVAHALTVLLQHLDRPLAA</sequence>
<reference evidence="2" key="1">
    <citation type="submission" date="2020-11" db="EMBL/GenBank/DDBJ databases">
        <title>Azospira inquinata sp. nov.</title>
        <authorList>
            <person name="Moe W.M."/>
            <person name="Mikes M.C."/>
        </authorList>
    </citation>
    <scope>NUCLEOTIDE SEQUENCE</scope>
    <source>
        <strain evidence="2">Azo-3</strain>
    </source>
</reference>
<dbReference type="KEGG" id="aiq:Azoinq_07550"/>
<evidence type="ECO:0000313" key="3">
    <source>
        <dbReference type="Proteomes" id="UP000683428"/>
    </source>
</evidence>
<feature type="domain" description="CinA C-terminal" evidence="1">
    <location>
        <begin position="16"/>
        <end position="169"/>
    </location>
</feature>
<gene>
    <name evidence="2" type="ORF">Azoinq_07550</name>
</gene>
<dbReference type="InterPro" id="IPR008136">
    <property type="entry name" value="CinA_C"/>
</dbReference>
<proteinExistence type="predicted"/>
<name>A0A975SK52_9RHOO</name>